<dbReference type="GeneID" id="72009778"/>
<dbReference type="RefSeq" id="XP_047776163.1">
    <property type="nucleotide sequence ID" value="XM_047929046.1"/>
</dbReference>
<comment type="caution">
    <text evidence="1">The sequence shown here is derived from an EMBL/GenBank/DDBJ whole genome shotgun (WGS) entry which is preliminary data.</text>
</comment>
<gene>
    <name evidence="1" type="ORF">C8Q71DRAFT_909470</name>
</gene>
<organism evidence="1 2">
    <name type="scientific">Rhodofomes roseus</name>
    <dbReference type="NCBI Taxonomy" id="34475"/>
    <lineage>
        <taxon>Eukaryota</taxon>
        <taxon>Fungi</taxon>
        <taxon>Dikarya</taxon>
        <taxon>Basidiomycota</taxon>
        <taxon>Agaricomycotina</taxon>
        <taxon>Agaricomycetes</taxon>
        <taxon>Polyporales</taxon>
        <taxon>Rhodofomes</taxon>
    </lineage>
</organism>
<dbReference type="EMBL" id="JADCUA010000018">
    <property type="protein sequence ID" value="KAH9833423.1"/>
    <property type="molecule type" value="Genomic_DNA"/>
</dbReference>
<accession>A0ABQ8K7Z6</accession>
<evidence type="ECO:0000313" key="1">
    <source>
        <dbReference type="EMBL" id="KAH9833423.1"/>
    </source>
</evidence>
<proteinExistence type="predicted"/>
<reference evidence="1 2" key="1">
    <citation type="journal article" date="2021" name="Environ. Microbiol.">
        <title>Gene family expansions and transcriptome signatures uncover fungal adaptations to wood decay.</title>
        <authorList>
            <person name="Hage H."/>
            <person name="Miyauchi S."/>
            <person name="Viragh M."/>
            <person name="Drula E."/>
            <person name="Min B."/>
            <person name="Chaduli D."/>
            <person name="Navarro D."/>
            <person name="Favel A."/>
            <person name="Norest M."/>
            <person name="Lesage-Meessen L."/>
            <person name="Balint B."/>
            <person name="Merenyi Z."/>
            <person name="de Eugenio L."/>
            <person name="Morin E."/>
            <person name="Martinez A.T."/>
            <person name="Baldrian P."/>
            <person name="Stursova M."/>
            <person name="Martinez M.J."/>
            <person name="Novotny C."/>
            <person name="Magnuson J.K."/>
            <person name="Spatafora J.W."/>
            <person name="Maurice S."/>
            <person name="Pangilinan J."/>
            <person name="Andreopoulos W."/>
            <person name="LaButti K."/>
            <person name="Hundley H."/>
            <person name="Na H."/>
            <person name="Kuo A."/>
            <person name="Barry K."/>
            <person name="Lipzen A."/>
            <person name="Henrissat B."/>
            <person name="Riley R."/>
            <person name="Ahrendt S."/>
            <person name="Nagy L.G."/>
            <person name="Grigoriev I.V."/>
            <person name="Martin F."/>
            <person name="Rosso M.N."/>
        </authorList>
    </citation>
    <scope>NUCLEOTIDE SEQUENCE [LARGE SCALE GENOMIC DNA]</scope>
    <source>
        <strain evidence="1 2">CIRM-BRFM 1785</strain>
    </source>
</reference>
<sequence>MCSPGSAERRRPRQQRQLRREQLQLRRGLPVQAHRVQVLNAVGPVAPASLARAASLLRRGEGRESGCLVAACNGLAAMGATPRRGIRICCKIDRVRMGRCSVP</sequence>
<evidence type="ECO:0000313" key="2">
    <source>
        <dbReference type="Proteomes" id="UP000814176"/>
    </source>
</evidence>
<protein>
    <submittedName>
        <fullName evidence="1">Uncharacterized protein</fullName>
    </submittedName>
</protein>
<name>A0ABQ8K7Z6_9APHY</name>
<dbReference type="Proteomes" id="UP000814176">
    <property type="component" value="Unassembled WGS sequence"/>
</dbReference>
<keyword evidence="2" id="KW-1185">Reference proteome</keyword>